<keyword evidence="1" id="KW-1133">Transmembrane helix</keyword>
<keyword evidence="1" id="KW-0812">Transmembrane</keyword>
<organism evidence="2 3">
    <name type="scientific">Chlamydomonas eustigma</name>
    <dbReference type="NCBI Taxonomy" id="1157962"/>
    <lineage>
        <taxon>Eukaryota</taxon>
        <taxon>Viridiplantae</taxon>
        <taxon>Chlorophyta</taxon>
        <taxon>core chlorophytes</taxon>
        <taxon>Chlorophyceae</taxon>
        <taxon>CS clade</taxon>
        <taxon>Chlamydomonadales</taxon>
        <taxon>Chlamydomonadaceae</taxon>
        <taxon>Chlamydomonas</taxon>
    </lineage>
</organism>
<keyword evidence="1" id="KW-0472">Membrane</keyword>
<proteinExistence type="predicted"/>
<dbReference type="AlphaFoldDB" id="A0A250XR76"/>
<reference evidence="2 3" key="1">
    <citation type="submission" date="2017-08" db="EMBL/GenBank/DDBJ databases">
        <title>Acidophilic green algal genome provides insights into adaptation to an acidic environment.</title>
        <authorList>
            <person name="Hirooka S."/>
            <person name="Hirose Y."/>
            <person name="Kanesaki Y."/>
            <person name="Higuchi S."/>
            <person name="Fujiwara T."/>
            <person name="Onuma R."/>
            <person name="Era A."/>
            <person name="Ohbayashi R."/>
            <person name="Uzuka A."/>
            <person name="Nozaki H."/>
            <person name="Yoshikawa H."/>
            <person name="Miyagishima S.Y."/>
        </authorList>
    </citation>
    <scope>NUCLEOTIDE SEQUENCE [LARGE SCALE GENOMIC DNA]</scope>
    <source>
        <strain evidence="2 3">NIES-2499</strain>
    </source>
</reference>
<accession>A0A250XR76</accession>
<comment type="caution">
    <text evidence="2">The sequence shown here is derived from an EMBL/GenBank/DDBJ whole genome shotgun (WGS) entry which is preliminary data.</text>
</comment>
<gene>
    <name evidence="2" type="ORF">CEUSTIGMA_g12875.t1</name>
</gene>
<evidence type="ECO:0000313" key="3">
    <source>
        <dbReference type="Proteomes" id="UP000232323"/>
    </source>
</evidence>
<keyword evidence="3" id="KW-1185">Reference proteome</keyword>
<dbReference type="Proteomes" id="UP000232323">
    <property type="component" value="Unassembled WGS sequence"/>
</dbReference>
<evidence type="ECO:0000256" key="1">
    <source>
        <dbReference type="SAM" id="Phobius"/>
    </source>
</evidence>
<feature type="transmembrane region" description="Helical" evidence="1">
    <location>
        <begin position="38"/>
        <end position="63"/>
    </location>
</feature>
<evidence type="ECO:0000313" key="2">
    <source>
        <dbReference type="EMBL" id="GAX85459.1"/>
    </source>
</evidence>
<feature type="non-terminal residue" evidence="2">
    <location>
        <position position="116"/>
    </location>
</feature>
<name>A0A250XR76_9CHLO</name>
<dbReference type="EMBL" id="BEGY01000170">
    <property type="protein sequence ID" value="GAX85459.1"/>
    <property type="molecule type" value="Genomic_DNA"/>
</dbReference>
<protein>
    <submittedName>
        <fullName evidence="2">Uncharacterized protein</fullName>
    </submittedName>
</protein>
<sequence length="116" mass="12374">MDGLCVTSPNTKGEPLVFHDVQSEPSAAMLPPPKSKAVLFLSVALAFTSSMAIAGLVMSAWAIHKINGITSPITPTSVALVSSVDEVTKAYKMSPCTYLKALNYFLSFLLLILNNQ</sequence>